<comment type="subcellular location">
    <subcellularLocation>
        <location evidence="1">Cell membrane</location>
        <topology evidence="1">Peripheral membrane protein</topology>
    </subcellularLocation>
</comment>
<keyword evidence="4" id="KW-1003">Cell membrane</keyword>
<dbReference type="GO" id="GO:0005524">
    <property type="term" value="F:ATP binding"/>
    <property type="evidence" value="ECO:0007669"/>
    <property type="project" value="UniProtKB-KW"/>
</dbReference>
<dbReference type="InterPro" id="IPR017871">
    <property type="entry name" value="ABC_transporter-like_CS"/>
</dbReference>
<reference evidence="13" key="1">
    <citation type="journal article" date="2014" name="Genome Biol. Evol.">
        <title>Genome evolution and plasticity of Serratia marcescens, an important multidrug-resistant nosocomial pathogen.</title>
        <authorList>
            <person name="Iguchi A."/>
            <person name="Nagaya Y."/>
            <person name="Pradel E."/>
            <person name="Ooka T."/>
            <person name="Ogura Y."/>
            <person name="Katsura K."/>
            <person name="Kurokawa K."/>
            <person name="Oshima K."/>
            <person name="Hattori M."/>
            <person name="Parkhill J."/>
            <person name="Sebaihia M."/>
            <person name="Coulthurst S.J."/>
            <person name="Gotoh N."/>
            <person name="Thomson N.R."/>
            <person name="Ewbank J.J."/>
            <person name="Hayashi T."/>
        </authorList>
    </citation>
    <scope>NUCLEOTIDE SEQUENCE</scope>
    <source>
        <strain evidence="13">SM39</strain>
    </source>
</reference>
<dbReference type="InterPro" id="IPR003439">
    <property type="entry name" value="ABC_transporter-like_ATP-bd"/>
</dbReference>
<keyword evidence="6" id="KW-0547">Nucleotide-binding</keyword>
<dbReference type="PANTHER" id="PTHR42771:SF12">
    <property type="entry name" value="FE(3+) DICITRATE TRANSPORT ATP-BINDING PROTEIN FECE-RELATED"/>
    <property type="match status" value="1"/>
</dbReference>
<dbReference type="FunFam" id="3.40.50.300:FF:000134">
    <property type="entry name" value="Iron-enterobactin ABC transporter ATP-binding protein"/>
    <property type="match status" value="1"/>
</dbReference>
<keyword evidence="3" id="KW-0813">Transport</keyword>
<dbReference type="EMBL" id="AP013063">
    <property type="protein sequence ID" value="BAO35015.1"/>
    <property type="molecule type" value="Genomic_DNA"/>
</dbReference>
<comment type="function">
    <text evidence="11">Part of the ABC transporter complex HmuTUV involved in hemin import. Responsible for energy coupling to the transport system.</text>
</comment>
<evidence type="ECO:0000256" key="6">
    <source>
        <dbReference type="ARBA" id="ARBA00022741"/>
    </source>
</evidence>
<evidence type="ECO:0000256" key="5">
    <source>
        <dbReference type="ARBA" id="ARBA00022496"/>
    </source>
</evidence>
<dbReference type="AlphaFoldDB" id="A0AAT9EY11"/>
<protein>
    <submittedName>
        <fullName evidence="13">Ferric siderophore ABC transporter, ATP-binding protein</fullName>
    </submittedName>
</protein>
<evidence type="ECO:0000256" key="9">
    <source>
        <dbReference type="ARBA" id="ARBA00023065"/>
    </source>
</evidence>
<dbReference type="PROSITE" id="PS00211">
    <property type="entry name" value="ABC_TRANSPORTER_1"/>
    <property type="match status" value="1"/>
</dbReference>
<dbReference type="CDD" id="cd03214">
    <property type="entry name" value="ABC_Iron-Siderophores_B12_Hemin"/>
    <property type="match status" value="1"/>
</dbReference>
<dbReference type="InterPro" id="IPR003593">
    <property type="entry name" value="AAA+_ATPase"/>
</dbReference>
<dbReference type="Pfam" id="PF00005">
    <property type="entry name" value="ABC_tran"/>
    <property type="match status" value="1"/>
</dbReference>
<dbReference type="GO" id="GO:0006826">
    <property type="term" value="P:iron ion transport"/>
    <property type="evidence" value="ECO:0007669"/>
    <property type="project" value="UniProtKB-KW"/>
</dbReference>
<evidence type="ECO:0000256" key="3">
    <source>
        <dbReference type="ARBA" id="ARBA00022448"/>
    </source>
</evidence>
<feature type="domain" description="ABC transporter" evidence="12">
    <location>
        <begin position="11"/>
        <end position="247"/>
    </location>
</feature>
<dbReference type="Gene3D" id="3.40.50.300">
    <property type="entry name" value="P-loop containing nucleotide triphosphate hydrolases"/>
    <property type="match status" value="1"/>
</dbReference>
<keyword evidence="9" id="KW-0406">Ion transport</keyword>
<evidence type="ECO:0000256" key="1">
    <source>
        <dbReference type="ARBA" id="ARBA00004202"/>
    </source>
</evidence>
<dbReference type="GO" id="GO:0005886">
    <property type="term" value="C:plasma membrane"/>
    <property type="evidence" value="ECO:0007669"/>
    <property type="project" value="UniProtKB-SubCell"/>
</dbReference>
<dbReference type="KEGG" id="smar:SM39_3041"/>
<keyword evidence="8" id="KW-0408">Iron</keyword>
<sequence length="274" mass="29972">MKNDNAMSHRLHASHLKLGYDNKIIADDLSVAIPDGAFTVIVGPNACGKSTLLRALCRLLKPSAGEVMLDGKNISSFATKALARELGLLPQTSIAPDSITVADLVSRGRYPHQSLLKQWTQADKQAVEAAMAATNVGQLADRSVDELSGGQRQRVWVAMALAQQTPLLLLDEPTTYLDIAHQIELLDLFRQLNREHGQTLIAVLHDLNHACRYADHIIAMRDGKIVAEGKPAEIITAELVERVFGMPCMIIDDPLSHTPLVIPRGRYHCDTPQA</sequence>
<keyword evidence="10" id="KW-0472">Membrane</keyword>
<keyword evidence="7 13" id="KW-0067">ATP-binding</keyword>
<dbReference type="InterPro" id="IPR027417">
    <property type="entry name" value="P-loop_NTPase"/>
</dbReference>
<gene>
    <name evidence="13" type="primary">fepC</name>
    <name evidence="13" type="ORF">SM39_3041</name>
</gene>
<evidence type="ECO:0000256" key="11">
    <source>
        <dbReference type="ARBA" id="ARBA00037066"/>
    </source>
</evidence>
<dbReference type="SUPFAM" id="SSF52540">
    <property type="entry name" value="P-loop containing nucleoside triphosphate hydrolases"/>
    <property type="match status" value="1"/>
</dbReference>
<dbReference type="SMART" id="SM00382">
    <property type="entry name" value="AAA"/>
    <property type="match status" value="1"/>
</dbReference>
<evidence type="ECO:0000256" key="10">
    <source>
        <dbReference type="ARBA" id="ARBA00023136"/>
    </source>
</evidence>
<dbReference type="PROSITE" id="PS50893">
    <property type="entry name" value="ABC_TRANSPORTER_2"/>
    <property type="match status" value="1"/>
</dbReference>
<evidence type="ECO:0000256" key="2">
    <source>
        <dbReference type="ARBA" id="ARBA00005417"/>
    </source>
</evidence>
<keyword evidence="5" id="KW-0410">Iron transport</keyword>
<proteinExistence type="inferred from homology"/>
<name>A0AAT9EY11_SERMA</name>
<evidence type="ECO:0000313" key="13">
    <source>
        <dbReference type="EMBL" id="BAO35015.1"/>
    </source>
</evidence>
<dbReference type="GO" id="GO:0016887">
    <property type="term" value="F:ATP hydrolysis activity"/>
    <property type="evidence" value="ECO:0007669"/>
    <property type="project" value="InterPro"/>
</dbReference>
<dbReference type="PANTHER" id="PTHR42771">
    <property type="entry name" value="IRON(3+)-HYDROXAMATE IMPORT ATP-BINDING PROTEIN FHUC"/>
    <property type="match status" value="1"/>
</dbReference>
<organism evidence="13">
    <name type="scientific">Serratia marcescens SM39</name>
    <dbReference type="NCBI Taxonomy" id="1334564"/>
    <lineage>
        <taxon>Bacteria</taxon>
        <taxon>Pseudomonadati</taxon>
        <taxon>Pseudomonadota</taxon>
        <taxon>Gammaproteobacteria</taxon>
        <taxon>Enterobacterales</taxon>
        <taxon>Yersiniaceae</taxon>
        <taxon>Serratia</taxon>
    </lineage>
</organism>
<evidence type="ECO:0000256" key="4">
    <source>
        <dbReference type="ARBA" id="ARBA00022475"/>
    </source>
</evidence>
<accession>A0AAT9EY11</accession>
<comment type="similarity">
    <text evidence="2">Belongs to the ABC transporter superfamily.</text>
</comment>
<dbReference type="InterPro" id="IPR051535">
    <property type="entry name" value="Siderophore_ABC-ATPase"/>
</dbReference>
<evidence type="ECO:0000256" key="8">
    <source>
        <dbReference type="ARBA" id="ARBA00023004"/>
    </source>
</evidence>
<evidence type="ECO:0000259" key="12">
    <source>
        <dbReference type="PROSITE" id="PS50893"/>
    </source>
</evidence>
<evidence type="ECO:0000256" key="7">
    <source>
        <dbReference type="ARBA" id="ARBA00022840"/>
    </source>
</evidence>